<dbReference type="InterPro" id="IPR055316">
    <property type="entry name" value="RSP9"/>
</dbReference>
<feature type="region of interest" description="Disordered" evidence="11">
    <location>
        <begin position="53"/>
        <end position="74"/>
    </location>
</feature>
<evidence type="ECO:0000256" key="9">
    <source>
        <dbReference type="ARBA" id="ARBA00038319"/>
    </source>
</evidence>
<keyword evidence="6" id="KW-0206">Cytoskeleton</keyword>
<dbReference type="PANTHER" id="PTHR22069:SF0">
    <property type="entry name" value="RADIAL SPOKE HEAD PROTEIN 9 HOMOLOG"/>
    <property type="match status" value="1"/>
</dbReference>
<dbReference type="EMBL" id="LN714497">
    <property type="protein sequence ID" value="CEL74669.1"/>
    <property type="molecule type" value="Genomic_DNA"/>
</dbReference>
<keyword evidence="4" id="KW-0282">Flagellum</keyword>
<sequence>MFFTGGSNATVHAFFRGSVTMVKVYLACQPWFVNESEVVTPLVFDHSGSGAVPADAANSKEDDESDSDDRSSHHRVALNEVHALSHRVSRIDDSTAVVPRGAFRLKFGNKIAPAPEFKGLSFGEAQKISSWVHFRPAENLENLKALASTDYQVRHSTPLRSK</sequence>
<name>A0A0F7V083_TOXGV</name>
<keyword evidence="7" id="KW-0966">Cell projection</keyword>
<dbReference type="GO" id="GO:0044458">
    <property type="term" value="P:motile cilium assembly"/>
    <property type="evidence" value="ECO:0007669"/>
    <property type="project" value="TreeGrafter"/>
</dbReference>
<evidence type="ECO:0000256" key="4">
    <source>
        <dbReference type="ARBA" id="ARBA00022846"/>
    </source>
</evidence>
<comment type="similarity">
    <text evidence="9">Belongs to the flagellar radial spoke RSP9 family.</text>
</comment>
<evidence type="ECO:0000256" key="10">
    <source>
        <dbReference type="ARBA" id="ARBA00041080"/>
    </source>
</evidence>
<reference evidence="12" key="1">
    <citation type="journal article" date="2015" name="PLoS ONE">
        <title>Comprehensive Evaluation of Toxoplasma gondii VEG and Neospora caninum LIV Genomes with Tachyzoite Stage Transcriptome and Proteome Defines Novel Transcript Features.</title>
        <authorList>
            <person name="Ramaprasad A."/>
            <person name="Mourier T."/>
            <person name="Naeem R."/>
            <person name="Malas T.B."/>
            <person name="Moussa E."/>
            <person name="Panigrahi A."/>
            <person name="Vermont S.J."/>
            <person name="Otto T.D."/>
            <person name="Wastling J."/>
            <person name="Pain A."/>
        </authorList>
    </citation>
    <scope>NUCLEOTIDE SEQUENCE</scope>
    <source>
        <strain evidence="12">VEG</strain>
    </source>
</reference>
<organism evidence="12">
    <name type="scientific">Toxoplasma gondii (strain ATCC 50861 / VEG)</name>
    <dbReference type="NCBI Taxonomy" id="432359"/>
    <lineage>
        <taxon>Eukaryota</taxon>
        <taxon>Sar</taxon>
        <taxon>Alveolata</taxon>
        <taxon>Apicomplexa</taxon>
        <taxon>Conoidasida</taxon>
        <taxon>Coccidia</taxon>
        <taxon>Eucoccidiorida</taxon>
        <taxon>Eimeriorina</taxon>
        <taxon>Sarcocystidae</taxon>
        <taxon>Toxoplasma</taxon>
    </lineage>
</organism>
<dbReference type="GO" id="GO:0005930">
    <property type="term" value="C:axoneme"/>
    <property type="evidence" value="ECO:0007669"/>
    <property type="project" value="TreeGrafter"/>
</dbReference>
<proteinExistence type="inferred from homology"/>
<protein>
    <recommendedName>
        <fullName evidence="10">Radial spoke head protein 9 homolog</fullName>
    </recommendedName>
</protein>
<accession>A0A0F7V083</accession>
<dbReference type="GO" id="GO:0035082">
    <property type="term" value="P:axoneme assembly"/>
    <property type="evidence" value="ECO:0007669"/>
    <property type="project" value="InterPro"/>
</dbReference>
<dbReference type="PANTHER" id="PTHR22069">
    <property type="entry name" value="MITOCHONDRIAL RIBOSOMAL PROTEIN S18"/>
    <property type="match status" value="1"/>
</dbReference>
<evidence type="ECO:0000256" key="7">
    <source>
        <dbReference type="ARBA" id="ARBA00023273"/>
    </source>
</evidence>
<keyword evidence="2" id="KW-0963">Cytoplasm</keyword>
<evidence type="ECO:0000256" key="3">
    <source>
        <dbReference type="ARBA" id="ARBA00022794"/>
    </source>
</evidence>
<evidence type="ECO:0000256" key="2">
    <source>
        <dbReference type="ARBA" id="ARBA00022490"/>
    </source>
</evidence>
<comment type="subcellular location">
    <subcellularLocation>
        <location evidence="8">Cell projection</location>
        <location evidence="8">Kinocilium</location>
    </subcellularLocation>
    <subcellularLocation>
        <location evidence="1">Cytoplasm</location>
        <location evidence="1">Cytoskeleton</location>
        <location evidence="1">Flagellum axoneme</location>
    </subcellularLocation>
</comment>
<evidence type="ECO:0000256" key="11">
    <source>
        <dbReference type="SAM" id="MobiDB-lite"/>
    </source>
</evidence>
<dbReference type="GO" id="GO:0060294">
    <property type="term" value="P:cilium movement involved in cell motility"/>
    <property type="evidence" value="ECO:0007669"/>
    <property type="project" value="TreeGrafter"/>
</dbReference>
<evidence type="ECO:0000256" key="6">
    <source>
        <dbReference type="ARBA" id="ARBA00023212"/>
    </source>
</evidence>
<gene>
    <name evidence="12" type="ORF">BN1205_079180</name>
</gene>
<keyword evidence="5" id="KW-0969">Cilium</keyword>
<dbReference type="AlphaFoldDB" id="A0A0F7V083"/>
<evidence type="ECO:0000256" key="1">
    <source>
        <dbReference type="ARBA" id="ARBA00004611"/>
    </source>
</evidence>
<evidence type="ECO:0000256" key="8">
    <source>
        <dbReference type="ARBA" id="ARBA00037822"/>
    </source>
</evidence>
<evidence type="ECO:0000256" key="5">
    <source>
        <dbReference type="ARBA" id="ARBA00023069"/>
    </source>
</evidence>
<evidence type="ECO:0000313" key="12">
    <source>
        <dbReference type="EMBL" id="CEL74669.1"/>
    </source>
</evidence>
<keyword evidence="3" id="KW-0970">Cilium biogenesis/degradation</keyword>